<keyword evidence="4 14" id="KW-0812">Transmembrane</keyword>
<comment type="subcellular location">
    <subcellularLocation>
        <location evidence="1">Golgi apparatus membrane</location>
        <topology evidence="1">Multi-pass membrane protein</topology>
    </subcellularLocation>
</comment>
<dbReference type="Gene3D" id="3.90.550.10">
    <property type="entry name" value="Spore Coat Polysaccharide Biosynthesis Protein SpsA, Chain A"/>
    <property type="match status" value="2"/>
</dbReference>
<comment type="similarity">
    <text evidence="10">Belongs to the glycosyltransferase 2 family. Plant cellulose synthase-like E subfamily.</text>
</comment>
<evidence type="ECO:0000313" key="15">
    <source>
        <dbReference type="EMBL" id="KAJ4810493.1"/>
    </source>
</evidence>
<gene>
    <name evidence="15" type="ORF">LUZ62_023059</name>
</gene>
<feature type="transmembrane region" description="Helical" evidence="14">
    <location>
        <begin position="587"/>
        <end position="604"/>
    </location>
</feature>
<dbReference type="FunFam" id="3.90.550.10:FF:000138">
    <property type="entry name" value="Cellulose synthase isolog"/>
    <property type="match status" value="1"/>
</dbReference>
<dbReference type="AlphaFoldDB" id="A0AAV8GXV5"/>
<evidence type="ECO:0000256" key="11">
    <source>
        <dbReference type="PIRSR" id="PIRSR605150-1"/>
    </source>
</evidence>
<evidence type="ECO:0000256" key="2">
    <source>
        <dbReference type="ARBA" id="ARBA00022676"/>
    </source>
</evidence>
<feature type="binding site" evidence="13">
    <location>
        <position position="314"/>
    </location>
    <ligand>
        <name>Mn(2+)</name>
        <dbReference type="ChEBI" id="CHEBI:29035"/>
    </ligand>
</feature>
<evidence type="ECO:0000256" key="8">
    <source>
        <dbReference type="ARBA" id="ARBA00023316"/>
    </source>
</evidence>
<feature type="binding site" evidence="13">
    <location>
        <position position="338"/>
    </location>
    <ligand>
        <name>Mn(2+)</name>
        <dbReference type="ChEBI" id="CHEBI:29035"/>
    </ligand>
</feature>
<evidence type="ECO:0000256" key="10">
    <source>
        <dbReference type="ARBA" id="ARBA00060766"/>
    </source>
</evidence>
<feature type="active site" evidence="11">
    <location>
        <position position="477"/>
    </location>
</feature>
<keyword evidence="8" id="KW-0961">Cell wall biogenesis/degradation</keyword>
<protein>
    <recommendedName>
        <fullName evidence="17">Cellulose synthase-like protein E6</fullName>
    </recommendedName>
</protein>
<evidence type="ECO:0000256" key="6">
    <source>
        <dbReference type="ARBA" id="ARBA00023034"/>
    </source>
</evidence>
<dbReference type="GO" id="GO:0071555">
    <property type="term" value="P:cell wall organization"/>
    <property type="evidence" value="ECO:0007669"/>
    <property type="project" value="UniProtKB-KW"/>
</dbReference>
<reference evidence="15" key="1">
    <citation type="submission" date="2022-08" db="EMBL/GenBank/DDBJ databases">
        <authorList>
            <person name="Marques A."/>
        </authorList>
    </citation>
    <scope>NUCLEOTIDE SEQUENCE</scope>
    <source>
        <strain evidence="15">RhyPub2mFocal</strain>
        <tissue evidence="15">Leaves</tissue>
    </source>
</reference>
<feature type="transmembrane region" description="Helical" evidence="14">
    <location>
        <begin position="742"/>
        <end position="760"/>
    </location>
</feature>
<evidence type="ECO:0000256" key="13">
    <source>
        <dbReference type="PIRSR" id="PIRSR605150-3"/>
    </source>
</evidence>
<dbReference type="GO" id="GO:0030244">
    <property type="term" value="P:cellulose biosynthetic process"/>
    <property type="evidence" value="ECO:0007669"/>
    <property type="project" value="InterPro"/>
</dbReference>
<feature type="transmembrane region" description="Helical" evidence="14">
    <location>
        <begin position="677"/>
        <end position="701"/>
    </location>
</feature>
<evidence type="ECO:0000256" key="9">
    <source>
        <dbReference type="ARBA" id="ARBA00037405"/>
    </source>
</evidence>
<evidence type="ECO:0000256" key="3">
    <source>
        <dbReference type="ARBA" id="ARBA00022679"/>
    </source>
</evidence>
<feature type="transmembrane region" description="Helical" evidence="14">
    <location>
        <begin position="87"/>
        <end position="105"/>
    </location>
</feature>
<keyword evidence="16" id="KW-1185">Reference proteome</keyword>
<evidence type="ECO:0000256" key="4">
    <source>
        <dbReference type="ARBA" id="ARBA00022692"/>
    </source>
</evidence>
<evidence type="ECO:0000256" key="7">
    <source>
        <dbReference type="ARBA" id="ARBA00023136"/>
    </source>
</evidence>
<name>A0AAV8GXV5_9POAL</name>
<feature type="active site" evidence="11">
    <location>
        <position position="175"/>
    </location>
</feature>
<evidence type="ECO:0008006" key="17">
    <source>
        <dbReference type="Google" id="ProtNLM"/>
    </source>
</evidence>
<keyword evidence="2" id="KW-0328">Glycosyltransferase</keyword>
<keyword evidence="6" id="KW-0333">Golgi apparatus</keyword>
<dbReference type="InterPro" id="IPR005150">
    <property type="entry name" value="Cellulose_synth"/>
</dbReference>
<evidence type="ECO:0000313" key="16">
    <source>
        <dbReference type="Proteomes" id="UP001140206"/>
    </source>
</evidence>
<feature type="transmembrane region" description="Helical" evidence="14">
    <location>
        <begin position="549"/>
        <end position="567"/>
    </location>
</feature>
<feature type="binding site" evidence="12">
    <location>
        <position position="146"/>
    </location>
    <ligand>
        <name>UDP-alpha-D-glucose</name>
        <dbReference type="ChEBI" id="CHEBI:58885"/>
    </ligand>
</feature>
<proteinExistence type="inferred from homology"/>
<keyword evidence="5 14" id="KW-1133">Transmembrane helix</keyword>
<feature type="transmembrane region" description="Helical" evidence="14">
    <location>
        <begin position="58"/>
        <end position="75"/>
    </location>
</feature>
<comment type="caution">
    <text evidence="15">The sequence shown here is derived from an EMBL/GenBank/DDBJ whole genome shotgun (WGS) entry which is preliminary data.</text>
</comment>
<dbReference type="Proteomes" id="UP001140206">
    <property type="component" value="Chromosome 1"/>
</dbReference>
<evidence type="ECO:0000256" key="14">
    <source>
        <dbReference type="SAM" id="Phobius"/>
    </source>
</evidence>
<feature type="transmembrane region" description="Helical" evidence="14">
    <location>
        <begin position="707"/>
        <end position="730"/>
    </location>
</feature>
<evidence type="ECO:0000256" key="5">
    <source>
        <dbReference type="ARBA" id="ARBA00022989"/>
    </source>
</evidence>
<dbReference type="GO" id="GO:0016760">
    <property type="term" value="F:cellulose synthase (UDP-forming) activity"/>
    <property type="evidence" value="ECO:0007669"/>
    <property type="project" value="InterPro"/>
</dbReference>
<accession>A0AAV8GXV5</accession>
<keyword evidence="3" id="KW-0808">Transferase</keyword>
<evidence type="ECO:0000256" key="12">
    <source>
        <dbReference type="PIRSR" id="PIRSR605150-2"/>
    </source>
</evidence>
<dbReference type="GO" id="GO:0000139">
    <property type="term" value="C:Golgi membrane"/>
    <property type="evidence" value="ECO:0007669"/>
    <property type="project" value="UniProtKB-SubCell"/>
</dbReference>
<dbReference type="EMBL" id="JAMFTS010000001">
    <property type="protein sequence ID" value="KAJ4810493.1"/>
    <property type="molecule type" value="Genomic_DNA"/>
</dbReference>
<evidence type="ECO:0000256" key="1">
    <source>
        <dbReference type="ARBA" id="ARBA00004653"/>
    </source>
</evidence>
<keyword evidence="7 14" id="KW-0472">Membrane</keyword>
<dbReference type="PANTHER" id="PTHR13301">
    <property type="entry name" value="X-BOX TRANSCRIPTION FACTOR-RELATED"/>
    <property type="match status" value="1"/>
</dbReference>
<dbReference type="InterPro" id="IPR029044">
    <property type="entry name" value="Nucleotide-diphossugar_trans"/>
</dbReference>
<dbReference type="SUPFAM" id="SSF53448">
    <property type="entry name" value="Nucleotide-diphospho-sugar transferases"/>
    <property type="match status" value="1"/>
</dbReference>
<sequence>MTWGLTCQHMQILSHCLNGNRKLETEKELEQQRQMGVGEGKLPLFETRVRKGRTLYQLYALSVLLSICMILAYRALHIPADGEKGRWAWIGLSMAEFWFGFYWILTQSLRWNLVYHHTFKDRLSTRYKDNLPGVDIFVCTADPKIEPPIMVINTVLSVMAYEYPTEKLSVYLSDDGGSDITFYALLEASRFAKAWIPFCKKYKIEPRSPGAYFKEASSGPDDGLREWLDIKRLYEEMENNINSVANSGVVNNDIRKQHKGFSEWSGTTTPRDHQPIVKILIDGRDGARDFEGNVLPTLVYMAREKKQHRHHNFKAGAMNSLLRVSSEISNGALILNVDCDMYSNNSETIKDALCFFMDEEKGHEVAFIQLPQHFNNVTKNDLYGNSILSISEIDFHGLDGYGGPLYIGSGCYHRRESLLGKKYDQTHKLELVARERDYKSTSLDLEERAKNLITCAFEDNTQWGNEVGLKYGCPVEDVITGLSIQCNGWKSVYFNPRQRGFLGIAPVTLEQVLVQHKRWSEGDFQIILSKYSPISYGRNKITIGLQMGYATYCLWAPCSIPTLYYAIIPPIYFLHGISLFPVASDCWFLPFAYVITVTSIYSLVESLMVGYTAKGWWNEQRIWLYKRLASYPFALFDTALKQIGIAKSAFVITAKVASDEVLQRYNKEIIEFGSASVPVVIIATVAVLSPVCLIIGLWRLLVVQGVGLMGSMLTQVIICGVVTLINLPVYEAMLVRQDAGRIPAFVALISLTLSYVAYALPLD</sequence>
<organism evidence="15 16">
    <name type="scientific">Rhynchospora pubera</name>
    <dbReference type="NCBI Taxonomy" id="906938"/>
    <lineage>
        <taxon>Eukaryota</taxon>
        <taxon>Viridiplantae</taxon>
        <taxon>Streptophyta</taxon>
        <taxon>Embryophyta</taxon>
        <taxon>Tracheophyta</taxon>
        <taxon>Spermatophyta</taxon>
        <taxon>Magnoliopsida</taxon>
        <taxon>Liliopsida</taxon>
        <taxon>Poales</taxon>
        <taxon>Cyperaceae</taxon>
        <taxon>Cyperoideae</taxon>
        <taxon>Rhynchosporeae</taxon>
        <taxon>Rhynchospora</taxon>
    </lineage>
</organism>
<feature type="binding site" evidence="12">
    <location>
        <position position="175"/>
    </location>
    <ligand>
        <name>UDP-alpha-D-glucose</name>
        <dbReference type="ChEBI" id="CHEBI:58885"/>
    </ligand>
</feature>
<comment type="function">
    <text evidence="9">Thought to be a Golgi-localized beta-glycan synthase that polymerize the backbones of noncellulosic polysaccharides (hemicelluloses) of plant cell wall.</text>
</comment>
<dbReference type="Pfam" id="PF03552">
    <property type="entry name" value="Cellulose_synt"/>
    <property type="match status" value="2"/>
</dbReference>
<dbReference type="GO" id="GO:0071669">
    <property type="term" value="P:plant-type cell wall organization or biogenesis"/>
    <property type="evidence" value="ECO:0007669"/>
    <property type="project" value="UniProtKB-ARBA"/>
</dbReference>